<evidence type="ECO:0000313" key="2">
    <source>
        <dbReference type="Proteomes" id="UP000035955"/>
    </source>
</evidence>
<sequence>MRHAKPIAQELGRAGAVAIGEKAAAAIALIMHEQATNAVKYGALLMSSGHITICPRCEGDTLHLLW</sequence>
<organism evidence="1 2">
    <name type="scientific">Methylobacterium variabile</name>
    <dbReference type="NCBI Taxonomy" id="298794"/>
    <lineage>
        <taxon>Bacteria</taxon>
        <taxon>Pseudomonadati</taxon>
        <taxon>Pseudomonadota</taxon>
        <taxon>Alphaproteobacteria</taxon>
        <taxon>Hyphomicrobiales</taxon>
        <taxon>Methylobacteriaceae</taxon>
        <taxon>Methylobacterium</taxon>
    </lineage>
</organism>
<reference evidence="1 2" key="1">
    <citation type="submission" date="2015-03" db="EMBL/GenBank/DDBJ databases">
        <title>Genome sequencing of Methylobacterium variabile DSM 16961.</title>
        <authorList>
            <person name="Chaudhry V."/>
            <person name="Patil P.B."/>
        </authorList>
    </citation>
    <scope>NUCLEOTIDE SEQUENCE [LARGE SCALE GENOMIC DNA]</scope>
    <source>
        <strain evidence="1 2">DSM 16961</strain>
    </source>
</reference>
<name>A0A0J6VPU8_9HYPH</name>
<dbReference type="AlphaFoldDB" id="A0A0J6VPU8"/>
<dbReference type="EMBL" id="LABY01000035">
    <property type="protein sequence ID" value="KMO41241.1"/>
    <property type="molecule type" value="Genomic_DNA"/>
</dbReference>
<accession>A0A0J6VPU8</accession>
<dbReference type="PATRIC" id="fig|298794.3.peg.5176"/>
<keyword evidence="2" id="KW-1185">Reference proteome</keyword>
<proteinExistence type="predicted"/>
<dbReference type="Gene3D" id="3.30.565.10">
    <property type="entry name" value="Histidine kinase-like ATPase, C-terminal domain"/>
    <property type="match status" value="1"/>
</dbReference>
<gene>
    <name evidence="1" type="ORF">VQ02_06110</name>
</gene>
<comment type="caution">
    <text evidence="1">The sequence shown here is derived from an EMBL/GenBank/DDBJ whole genome shotgun (WGS) entry which is preliminary data.</text>
</comment>
<protein>
    <submittedName>
        <fullName evidence="1">Uncharacterized protein</fullName>
    </submittedName>
</protein>
<dbReference type="InterPro" id="IPR036890">
    <property type="entry name" value="HATPase_C_sf"/>
</dbReference>
<evidence type="ECO:0000313" key="1">
    <source>
        <dbReference type="EMBL" id="KMO41241.1"/>
    </source>
</evidence>
<dbReference type="Proteomes" id="UP000035955">
    <property type="component" value="Unassembled WGS sequence"/>
</dbReference>